<evidence type="ECO:0008006" key="4">
    <source>
        <dbReference type="Google" id="ProtNLM"/>
    </source>
</evidence>
<name>A0A1V6TIY7_9EURO</name>
<dbReference type="Proteomes" id="UP000191285">
    <property type="component" value="Unassembled WGS sequence"/>
</dbReference>
<feature type="signal peptide" evidence="1">
    <location>
        <begin position="1"/>
        <end position="20"/>
    </location>
</feature>
<gene>
    <name evidence="2" type="ORF">PENSTE_c006G05526</name>
</gene>
<proteinExistence type="predicted"/>
<dbReference type="AlphaFoldDB" id="A0A1V6TIY7"/>
<comment type="caution">
    <text evidence="2">The sequence shown here is derived from an EMBL/GenBank/DDBJ whole genome shotgun (WGS) entry which is preliminary data.</text>
</comment>
<evidence type="ECO:0000313" key="2">
    <source>
        <dbReference type="EMBL" id="OQE25523.1"/>
    </source>
</evidence>
<dbReference type="OrthoDB" id="4356380at2759"/>
<protein>
    <recommendedName>
        <fullName evidence="4">Hydrophobin</fullName>
    </recommendedName>
</protein>
<reference evidence="3" key="1">
    <citation type="journal article" date="2017" name="Nat. Microbiol.">
        <title>Global analysis of biosynthetic gene clusters reveals vast potential of secondary metabolite production in Penicillium species.</title>
        <authorList>
            <person name="Nielsen J.C."/>
            <person name="Grijseels S."/>
            <person name="Prigent S."/>
            <person name="Ji B."/>
            <person name="Dainat J."/>
            <person name="Nielsen K.F."/>
            <person name="Frisvad J.C."/>
            <person name="Workman M."/>
            <person name="Nielsen J."/>
        </authorList>
    </citation>
    <scope>NUCLEOTIDE SEQUENCE [LARGE SCALE GENOMIC DNA]</scope>
    <source>
        <strain evidence="3">IBT 24891</strain>
    </source>
</reference>
<sequence>MKFTLISFAIFATALAGGSGGKSCKSDQTPVCSKNGNGGLISLGNIAGGALGDNCSGGDVYCCDTKDVESGLVNLDVNAQCSLNHVL</sequence>
<feature type="chain" id="PRO_5012280232" description="Hydrophobin" evidence="1">
    <location>
        <begin position="21"/>
        <end position="87"/>
    </location>
</feature>
<keyword evidence="1" id="KW-0732">Signal</keyword>
<evidence type="ECO:0000256" key="1">
    <source>
        <dbReference type="SAM" id="SignalP"/>
    </source>
</evidence>
<organism evidence="2 3">
    <name type="scientific">Penicillium steckii</name>
    <dbReference type="NCBI Taxonomy" id="303698"/>
    <lineage>
        <taxon>Eukaryota</taxon>
        <taxon>Fungi</taxon>
        <taxon>Dikarya</taxon>
        <taxon>Ascomycota</taxon>
        <taxon>Pezizomycotina</taxon>
        <taxon>Eurotiomycetes</taxon>
        <taxon>Eurotiomycetidae</taxon>
        <taxon>Eurotiales</taxon>
        <taxon>Aspergillaceae</taxon>
        <taxon>Penicillium</taxon>
    </lineage>
</organism>
<keyword evidence="3" id="KW-1185">Reference proteome</keyword>
<evidence type="ECO:0000313" key="3">
    <source>
        <dbReference type="Proteomes" id="UP000191285"/>
    </source>
</evidence>
<accession>A0A1V6TIY7</accession>
<dbReference type="EMBL" id="MLKD01000006">
    <property type="protein sequence ID" value="OQE25523.1"/>
    <property type="molecule type" value="Genomic_DNA"/>
</dbReference>